<comment type="caution">
    <text evidence="1">The sequence shown here is derived from an EMBL/GenBank/DDBJ whole genome shotgun (WGS) entry which is preliminary data.</text>
</comment>
<evidence type="ECO:0000313" key="2">
    <source>
        <dbReference type="Proteomes" id="UP001149074"/>
    </source>
</evidence>
<protein>
    <submittedName>
        <fullName evidence="1">Uncharacterized protein</fullName>
    </submittedName>
</protein>
<reference evidence="1" key="2">
    <citation type="journal article" date="2023" name="IMA Fungus">
        <title>Comparative genomic study of the Penicillium genus elucidates a diverse pangenome and 15 lateral gene transfer events.</title>
        <authorList>
            <person name="Petersen C."/>
            <person name="Sorensen T."/>
            <person name="Nielsen M.R."/>
            <person name="Sondergaard T.E."/>
            <person name="Sorensen J.L."/>
            <person name="Fitzpatrick D.A."/>
            <person name="Frisvad J.C."/>
            <person name="Nielsen K.L."/>
        </authorList>
    </citation>
    <scope>NUCLEOTIDE SEQUENCE</scope>
    <source>
        <strain evidence="1">IBT 30761</strain>
    </source>
</reference>
<name>A0A9W9KMA4_9EURO</name>
<organism evidence="1 2">
    <name type="scientific">Penicillium argentinense</name>
    <dbReference type="NCBI Taxonomy" id="1131581"/>
    <lineage>
        <taxon>Eukaryota</taxon>
        <taxon>Fungi</taxon>
        <taxon>Dikarya</taxon>
        <taxon>Ascomycota</taxon>
        <taxon>Pezizomycotina</taxon>
        <taxon>Eurotiomycetes</taxon>
        <taxon>Eurotiomycetidae</taxon>
        <taxon>Eurotiales</taxon>
        <taxon>Aspergillaceae</taxon>
        <taxon>Penicillium</taxon>
    </lineage>
</organism>
<dbReference type="GeneID" id="81351562"/>
<dbReference type="EMBL" id="JAPQKI010000001">
    <property type="protein sequence ID" value="KAJ5112034.1"/>
    <property type="molecule type" value="Genomic_DNA"/>
</dbReference>
<evidence type="ECO:0000313" key="1">
    <source>
        <dbReference type="EMBL" id="KAJ5112034.1"/>
    </source>
</evidence>
<dbReference type="Proteomes" id="UP001149074">
    <property type="component" value="Unassembled WGS sequence"/>
</dbReference>
<accession>A0A9W9KMA4</accession>
<sequence length="124" mass="14080">MAQGHQGICYDMETADLTPLCRVRNYSAWEDPAMDKCVKQVKDTSFDYTVNQAKDYPSRPALDISQLTEHNRRVVAYLEYKGRVDLYNTTIPVQFPMAEVHSEDENEADAAHGGLEMASWASFI</sequence>
<reference evidence="1" key="1">
    <citation type="submission" date="2022-11" db="EMBL/GenBank/DDBJ databases">
        <authorList>
            <person name="Petersen C."/>
        </authorList>
    </citation>
    <scope>NUCLEOTIDE SEQUENCE</scope>
    <source>
        <strain evidence="1">IBT 30761</strain>
    </source>
</reference>
<proteinExistence type="predicted"/>
<dbReference type="RefSeq" id="XP_056479807.1">
    <property type="nucleotide sequence ID" value="XM_056612583.1"/>
</dbReference>
<keyword evidence="2" id="KW-1185">Reference proteome</keyword>
<gene>
    <name evidence="1" type="ORF">N7532_000079</name>
</gene>
<dbReference type="AlphaFoldDB" id="A0A9W9KMA4"/>